<proteinExistence type="predicted"/>
<dbReference type="Proteomes" id="UP001281614">
    <property type="component" value="Unassembled WGS sequence"/>
</dbReference>
<protein>
    <submittedName>
        <fullName evidence="1">Uncharacterized protein</fullName>
    </submittedName>
</protein>
<name>A0AAD9YSD8_COLKA</name>
<sequence length="128" mass="13550">MPGPSEVGDPLLVTDEGFVVGGVVDVVEVRRGTVDEVGFEVADDDDFDVADDGFDVANDELEEAEDDFKDTEDDSNRVDVIVRFAAVEVFAVKGGTFVVFKDNDAVESGTGPFLRDAVDLTSGIEAAG</sequence>
<evidence type="ECO:0000313" key="2">
    <source>
        <dbReference type="Proteomes" id="UP001281614"/>
    </source>
</evidence>
<evidence type="ECO:0000313" key="1">
    <source>
        <dbReference type="EMBL" id="KAK2775385.1"/>
    </source>
</evidence>
<comment type="caution">
    <text evidence="1">The sequence shown here is derived from an EMBL/GenBank/DDBJ whole genome shotgun (WGS) entry which is preliminary data.</text>
</comment>
<keyword evidence="2" id="KW-1185">Reference proteome</keyword>
<organism evidence="1 2">
    <name type="scientific">Colletotrichum kahawae</name>
    <name type="common">Coffee berry disease fungus</name>
    <dbReference type="NCBI Taxonomy" id="34407"/>
    <lineage>
        <taxon>Eukaryota</taxon>
        <taxon>Fungi</taxon>
        <taxon>Dikarya</taxon>
        <taxon>Ascomycota</taxon>
        <taxon>Pezizomycotina</taxon>
        <taxon>Sordariomycetes</taxon>
        <taxon>Hypocreomycetidae</taxon>
        <taxon>Glomerellales</taxon>
        <taxon>Glomerellaceae</taxon>
        <taxon>Colletotrichum</taxon>
        <taxon>Colletotrichum gloeosporioides species complex</taxon>
    </lineage>
</organism>
<dbReference type="AlphaFoldDB" id="A0AAD9YSD8"/>
<accession>A0AAD9YSD8</accession>
<dbReference type="EMBL" id="VYYT01000036">
    <property type="protein sequence ID" value="KAK2775385.1"/>
    <property type="molecule type" value="Genomic_DNA"/>
</dbReference>
<reference evidence="1" key="1">
    <citation type="submission" date="2023-02" db="EMBL/GenBank/DDBJ databases">
        <title>Colletotrichum kahawae CIFC_Que2 genome sequencing and assembly.</title>
        <authorList>
            <person name="Baroncelli R."/>
        </authorList>
    </citation>
    <scope>NUCLEOTIDE SEQUENCE</scope>
    <source>
        <strain evidence="1">CIFC_Que2</strain>
    </source>
</reference>
<gene>
    <name evidence="1" type="ORF">CKAH01_12754</name>
</gene>